<dbReference type="EMBL" id="JAAAIP010000042">
    <property type="protein sequence ID" value="KAG0328089.1"/>
    <property type="molecule type" value="Genomic_DNA"/>
</dbReference>
<keyword evidence="1" id="KW-0175">Coiled coil</keyword>
<evidence type="ECO:0000256" key="1">
    <source>
        <dbReference type="SAM" id="Coils"/>
    </source>
</evidence>
<feature type="compositionally biased region" description="Low complexity" evidence="2">
    <location>
        <begin position="667"/>
        <end position="685"/>
    </location>
</feature>
<evidence type="ECO:0000313" key="4">
    <source>
        <dbReference type="Proteomes" id="UP000738325"/>
    </source>
</evidence>
<feature type="region of interest" description="Disordered" evidence="2">
    <location>
        <begin position="648"/>
        <end position="685"/>
    </location>
</feature>
<feature type="compositionally biased region" description="Low complexity" evidence="2">
    <location>
        <begin position="510"/>
        <end position="519"/>
    </location>
</feature>
<accession>A0A9P6UZJ9</accession>
<feature type="compositionally biased region" description="Basic and acidic residues" evidence="2">
    <location>
        <begin position="462"/>
        <end position="475"/>
    </location>
</feature>
<feature type="region of interest" description="Disordered" evidence="2">
    <location>
        <begin position="462"/>
        <end position="519"/>
    </location>
</feature>
<feature type="region of interest" description="Disordered" evidence="2">
    <location>
        <begin position="773"/>
        <end position="842"/>
    </location>
</feature>
<gene>
    <name evidence="3" type="ORF">BGZ99_006262</name>
</gene>
<feature type="coiled-coil region" evidence="1">
    <location>
        <begin position="32"/>
        <end position="95"/>
    </location>
</feature>
<evidence type="ECO:0000256" key="2">
    <source>
        <dbReference type="SAM" id="MobiDB-lite"/>
    </source>
</evidence>
<proteinExistence type="predicted"/>
<protein>
    <submittedName>
        <fullName evidence="3">Uncharacterized protein</fullName>
    </submittedName>
</protein>
<feature type="compositionally biased region" description="Low complexity" evidence="2">
    <location>
        <begin position="781"/>
        <end position="802"/>
    </location>
</feature>
<organism evidence="3 4">
    <name type="scientific">Dissophora globulifera</name>
    <dbReference type="NCBI Taxonomy" id="979702"/>
    <lineage>
        <taxon>Eukaryota</taxon>
        <taxon>Fungi</taxon>
        <taxon>Fungi incertae sedis</taxon>
        <taxon>Mucoromycota</taxon>
        <taxon>Mortierellomycotina</taxon>
        <taxon>Mortierellomycetes</taxon>
        <taxon>Mortierellales</taxon>
        <taxon>Mortierellaceae</taxon>
        <taxon>Dissophora</taxon>
    </lineage>
</organism>
<dbReference type="Proteomes" id="UP000738325">
    <property type="component" value="Unassembled WGS sequence"/>
</dbReference>
<comment type="caution">
    <text evidence="3">The sequence shown here is derived from an EMBL/GenBank/DDBJ whole genome shotgun (WGS) entry which is preliminary data.</text>
</comment>
<dbReference type="OrthoDB" id="2435841at2759"/>
<name>A0A9P6UZJ9_9FUNG</name>
<keyword evidence="4" id="KW-1185">Reference proteome</keyword>
<feature type="region of interest" description="Disordered" evidence="2">
    <location>
        <begin position="558"/>
        <end position="634"/>
    </location>
</feature>
<evidence type="ECO:0000313" key="3">
    <source>
        <dbReference type="EMBL" id="KAG0328089.1"/>
    </source>
</evidence>
<sequence>MSTVALRLEEAHEHLLNLYTSIPVLTPCLEHIKSNQAEFIAYNNRLRQLQETIVAAQYRVDKARKHVDSVFTINRSESEKAYQQEINDLKTAEDERRVCLRQRDEVVSVRYRLHKERTSLLEETRQLKKLTESVFDRSKDEVANADFPEELYWQLELKEYDLKITDVSRQVSKYNTALSNLARAANLSEAALMAFLGYPDAAYKVWKVEYALKASQKMRLYLRVELSLSNAYSNESAAREAVPNILPPLTIPVKPSAVQNYFEYFREGKSRYVRKFDAEQELRVYISQLRTAHRSAELLLAQETERLTSMQTYRESIVPLLAKIRRHVFQKSCLGGYRIEGWEDEQGQSLLGTEADILVRGGIHEAGIPSLTRPGLSGSLSQSASALQRSDEIVDNEEEIMNTRHRVNTSVPDTDDQETSIDRSRPVVVHGGRVVVSTGRAPLSTLSPSNVLGSEILMQVDRERQARSAKPEKRTGMIKHQPRSPSQTGQEPDLSATEHATDHQHGPGPNGFSALGSLSLNNNSGYTESNISASNGEQESRKRISRGLFGFARSRRDSINGTDDAVVPTGPSSSRTSNVFTFAGRNNRSSIDVTRGRTDGVDSNPSQPGSHRRNLPSISISNPDGLPSGDTQPQHFQRTFFENSSLVQLPSWSSPPSEPALAGTPPATSAAASTSASTTSISMSTSRPRVMSMDYYIGIEAVERIDGMDGGSFDRSPGSAPLIPSYEEHHQDQAVDPDMLHMLSSSMSYEGLSSVVEQDEGGSFAMHSRIRERGDSWEPESQYQQQQAVSRVRSRSLSPHSSTLIHSVLDTRNSGASGGESSSSSSGPEATRPQSDPGWKLD</sequence>
<reference evidence="3" key="1">
    <citation type="journal article" date="2020" name="Fungal Divers.">
        <title>Resolving the Mortierellaceae phylogeny through synthesis of multi-gene phylogenetics and phylogenomics.</title>
        <authorList>
            <person name="Vandepol N."/>
            <person name="Liber J."/>
            <person name="Desiro A."/>
            <person name="Na H."/>
            <person name="Kennedy M."/>
            <person name="Barry K."/>
            <person name="Grigoriev I.V."/>
            <person name="Miller A.N."/>
            <person name="O'Donnell K."/>
            <person name="Stajich J.E."/>
            <person name="Bonito G."/>
        </authorList>
    </citation>
    <scope>NUCLEOTIDE SEQUENCE</scope>
    <source>
        <strain evidence="3">REB-010B</strain>
    </source>
</reference>
<dbReference type="AlphaFoldDB" id="A0A9P6UZJ9"/>
<feature type="compositionally biased region" description="Polar residues" evidence="2">
    <location>
        <begin position="570"/>
        <end position="592"/>
    </location>
</feature>